<proteinExistence type="predicted"/>
<evidence type="ECO:0000313" key="2">
    <source>
        <dbReference type="Proteomes" id="UP000198744"/>
    </source>
</evidence>
<dbReference type="AlphaFoldDB" id="A0A1H8BDY5"/>
<keyword evidence="2" id="KW-1185">Reference proteome</keyword>
<name>A0A1H8BDY5_9BACT</name>
<sequence>MCVKGGLGYNIWGMQNMNGMGMDYGDADRVNFPACLGAGKALLCRNSERPTRQILICRYHDVMIGHDHPVSIWDRHR</sequence>
<organism evidence="1 2">
    <name type="scientific">Syntrophus gentianae</name>
    <dbReference type="NCBI Taxonomy" id="43775"/>
    <lineage>
        <taxon>Bacteria</taxon>
        <taxon>Pseudomonadati</taxon>
        <taxon>Thermodesulfobacteriota</taxon>
        <taxon>Syntrophia</taxon>
        <taxon>Syntrophales</taxon>
        <taxon>Syntrophaceae</taxon>
        <taxon>Syntrophus</taxon>
    </lineage>
</organism>
<accession>A0A1H8BDY5</accession>
<evidence type="ECO:0000313" key="1">
    <source>
        <dbReference type="EMBL" id="SEM80966.1"/>
    </source>
</evidence>
<gene>
    <name evidence="1" type="ORF">SAMN04489760_15110</name>
</gene>
<dbReference type="EMBL" id="FOBS01000051">
    <property type="protein sequence ID" value="SEM80966.1"/>
    <property type="molecule type" value="Genomic_DNA"/>
</dbReference>
<reference evidence="1 2" key="1">
    <citation type="submission" date="2016-10" db="EMBL/GenBank/DDBJ databases">
        <authorList>
            <person name="de Groot N.N."/>
        </authorList>
    </citation>
    <scope>NUCLEOTIDE SEQUENCE [LARGE SCALE GENOMIC DNA]</scope>
    <source>
        <strain evidence="1 2">DSM 8423</strain>
    </source>
</reference>
<protein>
    <submittedName>
        <fullName evidence="1">Uncharacterized protein</fullName>
    </submittedName>
</protein>
<dbReference type="Proteomes" id="UP000198744">
    <property type="component" value="Unassembled WGS sequence"/>
</dbReference>